<dbReference type="EMBL" id="JAPQKT010000003">
    <property type="protein sequence ID" value="KAJ5234140.1"/>
    <property type="molecule type" value="Genomic_DNA"/>
</dbReference>
<dbReference type="GeneID" id="81381395"/>
<proteinExistence type="predicted"/>
<dbReference type="RefSeq" id="XP_056501640.1">
    <property type="nucleotide sequence ID" value="XM_056642228.1"/>
</dbReference>
<name>A0A9W9P2I6_PENCI</name>
<sequence length="153" mass="16736">MTSARDILIQFETESDAPAIEKVTSAAFMNAEHTDHNEQFIVRALREANQLSISLVAEDKVTNTVVGHVAISPVKISTGGSLLIERALTALQSHNTAGCVVLGNPKYYTRFGFKTVLSLQLAGVPPEYFMTLTWHEPTPTGMVSYHKAFEAKT</sequence>
<protein>
    <submittedName>
        <fullName evidence="1">Acyl-CoA N-acyltransferase</fullName>
    </submittedName>
</protein>
<dbReference type="InterPro" id="IPR016181">
    <property type="entry name" value="Acyl_CoA_acyltransferase"/>
</dbReference>
<reference evidence="1" key="2">
    <citation type="journal article" date="2023" name="IMA Fungus">
        <title>Comparative genomic study of the Penicillium genus elucidates a diverse pangenome and 15 lateral gene transfer events.</title>
        <authorList>
            <person name="Petersen C."/>
            <person name="Sorensen T."/>
            <person name="Nielsen M.R."/>
            <person name="Sondergaard T.E."/>
            <person name="Sorensen J.L."/>
            <person name="Fitzpatrick D.A."/>
            <person name="Frisvad J.C."/>
            <person name="Nielsen K.L."/>
        </authorList>
    </citation>
    <scope>NUCLEOTIDE SEQUENCE</scope>
    <source>
        <strain evidence="1">IBT 23319</strain>
    </source>
</reference>
<keyword evidence="2" id="KW-1185">Reference proteome</keyword>
<organism evidence="1 2">
    <name type="scientific">Penicillium citrinum</name>
    <dbReference type="NCBI Taxonomy" id="5077"/>
    <lineage>
        <taxon>Eukaryota</taxon>
        <taxon>Fungi</taxon>
        <taxon>Dikarya</taxon>
        <taxon>Ascomycota</taxon>
        <taxon>Pezizomycotina</taxon>
        <taxon>Eurotiomycetes</taxon>
        <taxon>Eurotiomycetidae</taxon>
        <taxon>Eurotiales</taxon>
        <taxon>Aspergillaceae</taxon>
        <taxon>Penicillium</taxon>
    </lineage>
</organism>
<dbReference type="OrthoDB" id="202470at2759"/>
<reference evidence="1" key="1">
    <citation type="submission" date="2022-11" db="EMBL/GenBank/DDBJ databases">
        <authorList>
            <person name="Petersen C."/>
        </authorList>
    </citation>
    <scope>NUCLEOTIDE SEQUENCE</scope>
    <source>
        <strain evidence="1">IBT 23319</strain>
    </source>
</reference>
<comment type="caution">
    <text evidence="1">The sequence shown here is derived from an EMBL/GenBank/DDBJ whole genome shotgun (WGS) entry which is preliminary data.</text>
</comment>
<dbReference type="AlphaFoldDB" id="A0A9W9P2I6"/>
<evidence type="ECO:0000313" key="1">
    <source>
        <dbReference type="EMBL" id="KAJ5234140.1"/>
    </source>
</evidence>
<gene>
    <name evidence="1" type="ORF">N7469_003308</name>
</gene>
<evidence type="ECO:0000313" key="2">
    <source>
        <dbReference type="Proteomes" id="UP001147733"/>
    </source>
</evidence>
<dbReference type="SUPFAM" id="SSF55729">
    <property type="entry name" value="Acyl-CoA N-acyltransferases (Nat)"/>
    <property type="match status" value="1"/>
</dbReference>
<dbReference type="Gene3D" id="3.40.630.30">
    <property type="match status" value="2"/>
</dbReference>
<dbReference type="Proteomes" id="UP001147733">
    <property type="component" value="Unassembled WGS sequence"/>
</dbReference>
<accession>A0A9W9P2I6</accession>